<dbReference type="EMBL" id="BQMJ01000057">
    <property type="protein sequence ID" value="GJQ14596.1"/>
    <property type="molecule type" value="Genomic_DNA"/>
</dbReference>
<comment type="caution">
    <text evidence="6">The sequence shown here is derived from an EMBL/GenBank/DDBJ whole genome shotgun (WGS) entry which is preliminary data.</text>
</comment>
<dbReference type="InterPro" id="IPR000915">
    <property type="entry name" value="60S_ribosomal_eL6"/>
</dbReference>
<evidence type="ECO:0000256" key="2">
    <source>
        <dbReference type="ARBA" id="ARBA00022980"/>
    </source>
</evidence>
<dbReference type="PANTHER" id="PTHR10715:SF0">
    <property type="entry name" value="LARGE RIBOSOMAL SUBUNIT PROTEIN EL6"/>
    <property type="match status" value="1"/>
</dbReference>
<feature type="region of interest" description="Disordered" evidence="4">
    <location>
        <begin position="1"/>
        <end position="59"/>
    </location>
</feature>
<dbReference type="GO" id="GO:0022625">
    <property type="term" value="C:cytosolic large ribosomal subunit"/>
    <property type="evidence" value="ECO:0007669"/>
    <property type="project" value="TreeGrafter"/>
</dbReference>
<dbReference type="GO" id="GO:0002181">
    <property type="term" value="P:cytoplasmic translation"/>
    <property type="evidence" value="ECO:0007669"/>
    <property type="project" value="TreeGrafter"/>
</dbReference>
<dbReference type="Proteomes" id="UP001061958">
    <property type="component" value="Unassembled WGS sequence"/>
</dbReference>
<keyword evidence="7" id="KW-1185">Reference proteome</keyword>
<dbReference type="FunFam" id="2.30.30.30:FF:000014">
    <property type="entry name" value="60S ribosomal protein L6"/>
    <property type="match status" value="1"/>
</dbReference>
<keyword evidence="2" id="KW-0689">Ribosomal protein</keyword>
<comment type="similarity">
    <text evidence="1">Belongs to the eukaryotic ribosomal protein eL6 family.</text>
</comment>
<evidence type="ECO:0000313" key="6">
    <source>
        <dbReference type="EMBL" id="GJQ14596.1"/>
    </source>
</evidence>
<keyword evidence="5" id="KW-1133">Transmembrane helix</keyword>
<evidence type="ECO:0000256" key="1">
    <source>
        <dbReference type="ARBA" id="ARBA00010592"/>
    </source>
</evidence>
<dbReference type="CDD" id="cd13156">
    <property type="entry name" value="KOW_RPL6"/>
    <property type="match status" value="1"/>
</dbReference>
<dbReference type="GO" id="GO:0000027">
    <property type="term" value="P:ribosomal large subunit assembly"/>
    <property type="evidence" value="ECO:0007669"/>
    <property type="project" value="TreeGrafter"/>
</dbReference>
<sequence>MVSKSRDVRRKLKEQAAKKQAQSTGMSDKVTKAKRKWYPADDKPRKRTSRRKVQKPSKLRASITPGTVLILLSGRFRGKRVIFLKQLASGLLLITGPFALNGVPLRRVNQRYVIATTTKIDIQSVEIPSVDDSWFKKNKKKPKSDEMTDTGKSKLPESFLNAQKSLDSQLVPLVKQVPFLKSYLCSRFSLSYGQFPHEMRF</sequence>
<evidence type="ECO:0000256" key="4">
    <source>
        <dbReference type="SAM" id="MobiDB-lite"/>
    </source>
</evidence>
<accession>A0A9C7Q341</accession>
<dbReference type="SUPFAM" id="SSF50104">
    <property type="entry name" value="Translation proteins SH3-like domain"/>
    <property type="match status" value="1"/>
</dbReference>
<proteinExistence type="inferred from homology"/>
<name>A0A9C7Q341_9RHOD</name>
<dbReference type="GO" id="GO:0003723">
    <property type="term" value="F:RNA binding"/>
    <property type="evidence" value="ECO:0007669"/>
    <property type="project" value="TreeGrafter"/>
</dbReference>
<evidence type="ECO:0000256" key="5">
    <source>
        <dbReference type="SAM" id="Phobius"/>
    </source>
</evidence>
<keyword evidence="5" id="KW-0812">Transmembrane</keyword>
<evidence type="ECO:0008006" key="8">
    <source>
        <dbReference type="Google" id="ProtNLM"/>
    </source>
</evidence>
<protein>
    <recommendedName>
        <fullName evidence="8">60S ribosomal protein L6</fullName>
    </recommendedName>
</protein>
<feature type="compositionally biased region" description="Basic residues" evidence="4">
    <location>
        <begin position="45"/>
        <end position="58"/>
    </location>
</feature>
<dbReference type="InterPro" id="IPR041997">
    <property type="entry name" value="Ribosomal_eL6_KOW"/>
</dbReference>
<organism evidence="6 7">
    <name type="scientific">Galdieria partita</name>
    <dbReference type="NCBI Taxonomy" id="83374"/>
    <lineage>
        <taxon>Eukaryota</taxon>
        <taxon>Rhodophyta</taxon>
        <taxon>Bangiophyceae</taxon>
        <taxon>Galdieriales</taxon>
        <taxon>Galdieriaceae</taxon>
        <taxon>Galdieria</taxon>
    </lineage>
</organism>
<dbReference type="PANTHER" id="PTHR10715">
    <property type="entry name" value="60S RIBOSOMAL PROTEIN L6"/>
    <property type="match status" value="1"/>
</dbReference>
<keyword evidence="5" id="KW-0472">Membrane</keyword>
<dbReference type="InterPro" id="IPR008991">
    <property type="entry name" value="Translation_prot_SH3-like_sf"/>
</dbReference>
<dbReference type="InterPro" id="IPR014722">
    <property type="entry name" value="Rib_uL2_dom2"/>
</dbReference>
<dbReference type="Pfam" id="PF01159">
    <property type="entry name" value="Ribosomal_L6e"/>
    <property type="match status" value="1"/>
</dbReference>
<evidence type="ECO:0000256" key="3">
    <source>
        <dbReference type="ARBA" id="ARBA00023274"/>
    </source>
</evidence>
<dbReference type="GO" id="GO:0003735">
    <property type="term" value="F:structural constituent of ribosome"/>
    <property type="evidence" value="ECO:0007669"/>
    <property type="project" value="InterPro"/>
</dbReference>
<reference evidence="6" key="1">
    <citation type="journal article" date="2022" name="Proc. Natl. Acad. Sci. U.S.A.">
        <title>Life cycle and functional genomics of the unicellular red alga Galdieria for elucidating algal and plant evolution and industrial use.</title>
        <authorList>
            <person name="Hirooka S."/>
            <person name="Itabashi T."/>
            <person name="Ichinose T.M."/>
            <person name="Onuma R."/>
            <person name="Fujiwara T."/>
            <person name="Yamashita S."/>
            <person name="Jong L.W."/>
            <person name="Tomita R."/>
            <person name="Iwane A.H."/>
            <person name="Miyagishima S.Y."/>
        </authorList>
    </citation>
    <scope>NUCLEOTIDE SEQUENCE</scope>
    <source>
        <strain evidence="6">NBRC 102759</strain>
    </source>
</reference>
<dbReference type="OrthoDB" id="2436667at2759"/>
<dbReference type="Gene3D" id="2.30.30.30">
    <property type="match status" value="1"/>
</dbReference>
<dbReference type="AlphaFoldDB" id="A0A9C7Q341"/>
<evidence type="ECO:0000313" key="7">
    <source>
        <dbReference type="Proteomes" id="UP001061958"/>
    </source>
</evidence>
<feature type="transmembrane region" description="Helical" evidence="5">
    <location>
        <begin position="82"/>
        <end position="103"/>
    </location>
</feature>
<keyword evidence="3" id="KW-0687">Ribonucleoprotein</keyword>
<gene>
    <name evidence="6" type="ORF">GpartN1_g6387.t1</name>
</gene>
<reference evidence="6" key="2">
    <citation type="submission" date="2022-01" db="EMBL/GenBank/DDBJ databases">
        <authorList>
            <person name="Hirooka S."/>
            <person name="Miyagishima S.Y."/>
        </authorList>
    </citation>
    <scope>NUCLEOTIDE SEQUENCE</scope>
    <source>
        <strain evidence="6">NBRC 102759</strain>
    </source>
</reference>